<organism evidence="1 2">
    <name type="scientific">Dallia pectoralis</name>
    <name type="common">Alaska blackfish</name>
    <dbReference type="NCBI Taxonomy" id="75939"/>
    <lineage>
        <taxon>Eukaryota</taxon>
        <taxon>Metazoa</taxon>
        <taxon>Chordata</taxon>
        <taxon>Craniata</taxon>
        <taxon>Vertebrata</taxon>
        <taxon>Euteleostomi</taxon>
        <taxon>Actinopterygii</taxon>
        <taxon>Neopterygii</taxon>
        <taxon>Teleostei</taxon>
        <taxon>Protacanthopterygii</taxon>
        <taxon>Esociformes</taxon>
        <taxon>Umbridae</taxon>
        <taxon>Dallia</taxon>
    </lineage>
</organism>
<gene>
    <name evidence="1" type="ORF">DPEC_G00186180</name>
</gene>
<sequence length="67" mass="7451">MFRSLVFSFCKALIWLCRVLPRAHASSDAWIPVSEPSSERLSGTTEEVNVTDDDSEPWVPLSGQQGN</sequence>
<accession>A0ACC2GBI2</accession>
<keyword evidence="2" id="KW-1185">Reference proteome</keyword>
<dbReference type="EMBL" id="CM055742">
    <property type="protein sequence ID" value="KAJ8000991.1"/>
    <property type="molecule type" value="Genomic_DNA"/>
</dbReference>
<name>A0ACC2GBI2_DALPE</name>
<dbReference type="Proteomes" id="UP001157502">
    <property type="component" value="Chromosome 15"/>
</dbReference>
<evidence type="ECO:0000313" key="2">
    <source>
        <dbReference type="Proteomes" id="UP001157502"/>
    </source>
</evidence>
<reference evidence="1" key="1">
    <citation type="submission" date="2021-05" db="EMBL/GenBank/DDBJ databases">
        <authorList>
            <person name="Pan Q."/>
            <person name="Jouanno E."/>
            <person name="Zahm M."/>
            <person name="Klopp C."/>
            <person name="Cabau C."/>
            <person name="Louis A."/>
            <person name="Berthelot C."/>
            <person name="Parey E."/>
            <person name="Roest Crollius H."/>
            <person name="Montfort J."/>
            <person name="Robinson-Rechavi M."/>
            <person name="Bouchez O."/>
            <person name="Lampietro C."/>
            <person name="Lopez Roques C."/>
            <person name="Donnadieu C."/>
            <person name="Postlethwait J."/>
            <person name="Bobe J."/>
            <person name="Dillon D."/>
            <person name="Chandos A."/>
            <person name="von Hippel F."/>
            <person name="Guiguen Y."/>
        </authorList>
    </citation>
    <scope>NUCLEOTIDE SEQUENCE</scope>
    <source>
        <strain evidence="1">YG-Jan2019</strain>
    </source>
</reference>
<evidence type="ECO:0000313" key="1">
    <source>
        <dbReference type="EMBL" id="KAJ8000991.1"/>
    </source>
</evidence>
<comment type="caution">
    <text evidence="1">The sequence shown here is derived from an EMBL/GenBank/DDBJ whole genome shotgun (WGS) entry which is preliminary data.</text>
</comment>
<proteinExistence type="predicted"/>
<protein>
    <submittedName>
        <fullName evidence="1">Uncharacterized protein</fullName>
    </submittedName>
</protein>